<accession>A0A4R0RVS5</accession>
<keyword evidence="9" id="KW-1185">Reference proteome</keyword>
<feature type="compositionally biased region" description="Basic and acidic residues" evidence="6">
    <location>
        <begin position="190"/>
        <end position="202"/>
    </location>
</feature>
<keyword evidence="5" id="KW-0472">Membrane</keyword>
<evidence type="ECO:0000256" key="4">
    <source>
        <dbReference type="ARBA" id="ARBA00022989"/>
    </source>
</evidence>
<dbReference type="PANTHER" id="PTHR43908">
    <property type="entry name" value="AT29763P-RELATED"/>
    <property type="match status" value="1"/>
</dbReference>
<reference evidence="8 9" key="1">
    <citation type="submission" date="2018-11" db="EMBL/GenBank/DDBJ databases">
        <title>Genome assembly of Steccherinum ochraceum LE-BIN_3174, the white-rot fungus of the Steccherinaceae family (The Residual Polyporoid clade, Polyporales, Basidiomycota).</title>
        <authorList>
            <person name="Fedorova T.V."/>
            <person name="Glazunova O.A."/>
            <person name="Landesman E.O."/>
            <person name="Moiseenko K.V."/>
            <person name="Psurtseva N.V."/>
            <person name="Savinova O.S."/>
            <person name="Shakhova N.V."/>
            <person name="Tyazhelova T.V."/>
            <person name="Vasina D.V."/>
        </authorList>
    </citation>
    <scope>NUCLEOTIDE SEQUENCE [LARGE SCALE GENOMIC DNA]</scope>
    <source>
        <strain evidence="8 9">LE-BIN_3174</strain>
    </source>
</reference>
<dbReference type="Proteomes" id="UP000292702">
    <property type="component" value="Unassembled WGS sequence"/>
</dbReference>
<name>A0A4R0RVS5_9APHY</name>
<dbReference type="CDD" id="cd06257">
    <property type="entry name" value="DnaJ"/>
    <property type="match status" value="1"/>
</dbReference>
<evidence type="ECO:0000256" key="3">
    <source>
        <dbReference type="ARBA" id="ARBA00022824"/>
    </source>
</evidence>
<evidence type="ECO:0000256" key="6">
    <source>
        <dbReference type="SAM" id="MobiDB-lite"/>
    </source>
</evidence>
<dbReference type="AlphaFoldDB" id="A0A4R0RVS5"/>
<dbReference type="FunFam" id="1.10.287.110:FF:000070">
    <property type="entry name" value="Endoplasmic reticulum protein, putative"/>
    <property type="match status" value="1"/>
</dbReference>
<dbReference type="GO" id="GO:0005789">
    <property type="term" value="C:endoplasmic reticulum membrane"/>
    <property type="evidence" value="ECO:0007669"/>
    <property type="project" value="UniProtKB-SubCell"/>
</dbReference>
<evidence type="ECO:0000259" key="7">
    <source>
        <dbReference type="PROSITE" id="PS50076"/>
    </source>
</evidence>
<dbReference type="SUPFAM" id="SSF46565">
    <property type="entry name" value="Chaperone J-domain"/>
    <property type="match status" value="1"/>
</dbReference>
<dbReference type="InterPro" id="IPR015399">
    <property type="entry name" value="DUF1977_DnaJ-like"/>
</dbReference>
<dbReference type="PROSITE" id="PS50076">
    <property type="entry name" value="DNAJ_2"/>
    <property type="match status" value="1"/>
</dbReference>
<evidence type="ECO:0000256" key="2">
    <source>
        <dbReference type="ARBA" id="ARBA00022692"/>
    </source>
</evidence>
<feature type="region of interest" description="Disordered" evidence="6">
    <location>
        <begin position="190"/>
        <end position="220"/>
    </location>
</feature>
<dbReference type="GO" id="GO:0030544">
    <property type="term" value="F:Hsp70 protein binding"/>
    <property type="evidence" value="ECO:0007669"/>
    <property type="project" value="TreeGrafter"/>
</dbReference>
<feature type="domain" description="J" evidence="7">
    <location>
        <begin position="133"/>
        <end position="197"/>
    </location>
</feature>
<proteinExistence type="predicted"/>
<evidence type="ECO:0000313" key="9">
    <source>
        <dbReference type="Proteomes" id="UP000292702"/>
    </source>
</evidence>
<dbReference type="InterPro" id="IPR001623">
    <property type="entry name" value="DnaJ_domain"/>
</dbReference>
<dbReference type="GO" id="GO:0071218">
    <property type="term" value="P:cellular response to misfolded protein"/>
    <property type="evidence" value="ECO:0007669"/>
    <property type="project" value="TreeGrafter"/>
</dbReference>
<dbReference type="Gene3D" id="1.10.287.110">
    <property type="entry name" value="DnaJ domain"/>
    <property type="match status" value="1"/>
</dbReference>
<dbReference type="PRINTS" id="PR00625">
    <property type="entry name" value="JDOMAIN"/>
</dbReference>
<dbReference type="Pfam" id="PF00226">
    <property type="entry name" value="DnaJ"/>
    <property type="match status" value="1"/>
</dbReference>
<protein>
    <recommendedName>
        <fullName evidence="7">J domain-containing protein</fullName>
    </recommendedName>
</protein>
<dbReference type="OrthoDB" id="1507364at2759"/>
<keyword evidence="3" id="KW-0256">Endoplasmic reticulum</keyword>
<dbReference type="InterPro" id="IPR036869">
    <property type="entry name" value="J_dom_sf"/>
</dbReference>
<evidence type="ECO:0000256" key="5">
    <source>
        <dbReference type="ARBA" id="ARBA00023136"/>
    </source>
</evidence>
<dbReference type="PROSITE" id="PS00636">
    <property type="entry name" value="DNAJ_1"/>
    <property type="match status" value="1"/>
</dbReference>
<dbReference type="SMART" id="SM00271">
    <property type="entry name" value="DnaJ"/>
    <property type="match status" value="1"/>
</dbReference>
<dbReference type="STRING" id="92696.A0A4R0RVS5"/>
<keyword evidence="2" id="KW-0812">Transmembrane</keyword>
<gene>
    <name evidence="8" type="ORF">EIP91_003166</name>
</gene>
<keyword evidence="4" id="KW-1133">Transmembrane helix</keyword>
<feature type="region of interest" description="Disordered" evidence="6">
    <location>
        <begin position="51"/>
        <end position="119"/>
    </location>
</feature>
<evidence type="ECO:0000256" key="1">
    <source>
        <dbReference type="ARBA" id="ARBA00004389"/>
    </source>
</evidence>
<organism evidence="8 9">
    <name type="scientific">Steccherinum ochraceum</name>
    <dbReference type="NCBI Taxonomy" id="92696"/>
    <lineage>
        <taxon>Eukaryota</taxon>
        <taxon>Fungi</taxon>
        <taxon>Dikarya</taxon>
        <taxon>Basidiomycota</taxon>
        <taxon>Agaricomycotina</taxon>
        <taxon>Agaricomycetes</taxon>
        <taxon>Polyporales</taxon>
        <taxon>Steccherinaceae</taxon>
        <taxon>Steccherinum</taxon>
    </lineage>
</organism>
<dbReference type="EMBL" id="RWJN01000002">
    <property type="protein sequence ID" value="TCD71823.1"/>
    <property type="molecule type" value="Genomic_DNA"/>
</dbReference>
<evidence type="ECO:0000313" key="8">
    <source>
        <dbReference type="EMBL" id="TCD71823.1"/>
    </source>
</evidence>
<comment type="subcellular location">
    <subcellularLocation>
        <location evidence="1">Endoplasmic reticulum membrane</location>
        <topology evidence="1">Single-pass membrane protein</topology>
    </subcellularLocation>
</comment>
<dbReference type="Pfam" id="PF09320">
    <property type="entry name" value="DUF1977"/>
    <property type="match status" value="1"/>
</dbReference>
<dbReference type="PANTHER" id="PTHR43908:SF3">
    <property type="entry name" value="AT29763P-RELATED"/>
    <property type="match status" value="1"/>
</dbReference>
<dbReference type="InterPro" id="IPR018253">
    <property type="entry name" value="DnaJ_domain_CS"/>
</dbReference>
<sequence>MESNKDEAIKCLAIAQKHRNAGNFPSARKFCQKSLNLFATPEATKLLEVIDQESSSSSSSSSSFEANGNAKPGASSSSGAESHPSASGTRHRHHPAEPNGKASASSSEPEKKREYTPEQAAVVKRIRTCKVTQYYEIMSLKRDCEEADVKKAYRKLALSLHPDKNGAPGADEAFKMVSKAFQVLSDPQKRAAYDQHGSDPESRFSGMSSASRGGGGQGFGPGGGFGGGFEGELSPEDLFNMFFGGGGPMGGASFGGGPVFTTTFGPGGFRTTRMGGGGGGGAAQGQGNNAQPRSLLIQLLPLFLLFAFSMLNALPNLFATPSTPDPRFSFSPTSRYNVERHTHGMGVRYHVNAAEFSGHPIAAELARTKSGSGSGAKNGATGELKRFEGNVERAYTQELYAGCQRGLDSKERRRDREVGFLGIGTDWAKVEKIDKETIEACEELKRLGFLKG</sequence>
<dbReference type="InterPro" id="IPR051100">
    <property type="entry name" value="DnaJ_subfamily_B/C"/>
</dbReference>
<feature type="compositionally biased region" description="Low complexity" evidence="6">
    <location>
        <begin position="54"/>
        <end position="88"/>
    </location>
</feature>
<comment type="caution">
    <text evidence="8">The sequence shown here is derived from an EMBL/GenBank/DDBJ whole genome shotgun (WGS) entry which is preliminary data.</text>
</comment>